<gene>
    <name evidence="3" type="ORF">Agub_g15603</name>
</gene>
<keyword evidence="4" id="KW-1185">Reference proteome</keyword>
<feature type="compositionally biased region" description="Low complexity" evidence="2">
    <location>
        <begin position="103"/>
        <end position="113"/>
    </location>
</feature>
<dbReference type="GO" id="GO:0006289">
    <property type="term" value="P:nucleotide-excision repair"/>
    <property type="evidence" value="ECO:0007669"/>
    <property type="project" value="InterPro"/>
</dbReference>
<proteinExistence type="inferred from homology"/>
<dbReference type="InterPro" id="IPR004598">
    <property type="entry name" value="TFIIH_p52/Tfb2"/>
</dbReference>
<dbReference type="PANTHER" id="PTHR13152">
    <property type="entry name" value="TFIIH, POLYPEPTIDE 4"/>
    <property type="match status" value="1"/>
</dbReference>
<dbReference type="EMBL" id="BMAR01000077">
    <property type="protein sequence ID" value="GFR52941.1"/>
    <property type="molecule type" value="Genomic_DNA"/>
</dbReference>
<dbReference type="GO" id="GO:0001671">
    <property type="term" value="F:ATPase activator activity"/>
    <property type="evidence" value="ECO:0007669"/>
    <property type="project" value="InterPro"/>
</dbReference>
<feature type="region of interest" description="Disordered" evidence="2">
    <location>
        <begin position="85"/>
        <end position="115"/>
    </location>
</feature>
<comment type="caution">
    <text evidence="3">The sequence shown here is derived from an EMBL/GenBank/DDBJ whole genome shotgun (WGS) entry which is preliminary data.</text>
</comment>
<comment type="function">
    <text evidence="1">Component of the general transcription and DNA repair factor IIH (TFIIH) core complex which is involved in general and transcription-coupled nucleotide excision repair (NER) of damaged DNA.</text>
</comment>
<accession>A0AAD3HU11</accession>
<dbReference type="Pfam" id="PF03849">
    <property type="entry name" value="Tfb2"/>
    <property type="match status" value="1"/>
</dbReference>
<evidence type="ECO:0000256" key="1">
    <source>
        <dbReference type="RuleBase" id="RU364024"/>
    </source>
</evidence>
<name>A0AAD3HU11_9CHLO</name>
<dbReference type="AlphaFoldDB" id="A0AAD3HU11"/>
<dbReference type="GO" id="GO:0003690">
    <property type="term" value="F:double-stranded DNA binding"/>
    <property type="evidence" value="ECO:0007669"/>
    <property type="project" value="TreeGrafter"/>
</dbReference>
<comment type="similarity">
    <text evidence="1">Belongs to the TFB2 family.</text>
</comment>
<dbReference type="PANTHER" id="PTHR13152:SF0">
    <property type="entry name" value="GENERAL TRANSCRIPTION FACTOR IIH SUBUNIT 4"/>
    <property type="match status" value="1"/>
</dbReference>
<protein>
    <recommendedName>
        <fullName evidence="1">RNA polymerase II transcription factor B subunit 2</fullName>
    </recommendedName>
</protein>
<dbReference type="GO" id="GO:0005675">
    <property type="term" value="C:transcription factor TFIIH holo complex"/>
    <property type="evidence" value="ECO:0007669"/>
    <property type="project" value="TreeGrafter"/>
</dbReference>
<reference evidence="3 4" key="1">
    <citation type="journal article" date="2021" name="Sci. Rep.">
        <title>Genome sequencing of the multicellular alga Astrephomene provides insights into convergent evolution of germ-soma differentiation.</title>
        <authorList>
            <person name="Yamashita S."/>
            <person name="Yamamoto K."/>
            <person name="Matsuzaki R."/>
            <person name="Suzuki S."/>
            <person name="Yamaguchi H."/>
            <person name="Hirooka S."/>
            <person name="Minakuchi Y."/>
            <person name="Miyagishima S."/>
            <person name="Kawachi M."/>
            <person name="Toyoda A."/>
            <person name="Nozaki H."/>
        </authorList>
    </citation>
    <scope>NUCLEOTIDE SEQUENCE [LARGE SCALE GENOMIC DNA]</scope>
    <source>
        <strain evidence="3 4">NIES-4017</strain>
    </source>
</reference>
<keyword evidence="1" id="KW-0804">Transcription</keyword>
<comment type="subcellular location">
    <subcellularLocation>
        <location evidence="1">Nucleus</location>
    </subcellularLocation>
</comment>
<dbReference type="GO" id="GO:0000439">
    <property type="term" value="C:transcription factor TFIIH core complex"/>
    <property type="evidence" value="ECO:0007669"/>
    <property type="project" value="InterPro"/>
</dbReference>
<evidence type="ECO:0000313" key="3">
    <source>
        <dbReference type="EMBL" id="GFR52941.1"/>
    </source>
</evidence>
<evidence type="ECO:0000256" key="2">
    <source>
        <dbReference type="SAM" id="MobiDB-lite"/>
    </source>
</evidence>
<dbReference type="Proteomes" id="UP001054857">
    <property type="component" value="Unassembled WGS sequence"/>
</dbReference>
<feature type="non-terminal residue" evidence="3">
    <location>
        <position position="1"/>
    </location>
</feature>
<keyword evidence="1" id="KW-0539">Nucleus</keyword>
<sequence>MDFTAYISGLSPDKRTLLYRSPWTSLAVFRNLPPLAQLYVMRLLFLPGPFPADYLDSWCRRSCTSAHRAALAALQGLDVLMLQQQQHQHQQQPGGQGQGQQGGQQQKGWTTVAVGGGVGGGTAGGTAGGGSGTGGRVAGVPVWALHADFR</sequence>
<organism evidence="3 4">
    <name type="scientific">Astrephomene gubernaculifera</name>
    <dbReference type="NCBI Taxonomy" id="47775"/>
    <lineage>
        <taxon>Eukaryota</taxon>
        <taxon>Viridiplantae</taxon>
        <taxon>Chlorophyta</taxon>
        <taxon>core chlorophytes</taxon>
        <taxon>Chlorophyceae</taxon>
        <taxon>CS clade</taxon>
        <taxon>Chlamydomonadales</taxon>
        <taxon>Astrephomenaceae</taxon>
        <taxon>Astrephomene</taxon>
    </lineage>
</organism>
<keyword evidence="1" id="KW-0227">DNA damage</keyword>
<keyword evidence="1" id="KW-0234">DNA repair</keyword>
<evidence type="ECO:0000313" key="4">
    <source>
        <dbReference type="Proteomes" id="UP001054857"/>
    </source>
</evidence>
<keyword evidence="1" id="KW-0805">Transcription regulation</keyword>